<dbReference type="CTD" id="9787"/>
<evidence type="ECO:0000313" key="4">
    <source>
        <dbReference type="RefSeq" id="XP_033808334.1"/>
    </source>
</evidence>
<evidence type="ECO:0000313" key="3">
    <source>
        <dbReference type="Proteomes" id="UP000515159"/>
    </source>
</evidence>
<dbReference type="GO" id="GO:0007346">
    <property type="term" value="P:regulation of mitotic cell cycle"/>
    <property type="evidence" value="ECO:0007669"/>
    <property type="project" value="TreeGrafter"/>
</dbReference>
<dbReference type="GO" id="GO:0005634">
    <property type="term" value="C:nucleus"/>
    <property type="evidence" value="ECO:0007669"/>
    <property type="project" value="TreeGrafter"/>
</dbReference>
<dbReference type="RefSeq" id="XP_033808334.1">
    <property type="nucleotide sequence ID" value="XM_033952443.1"/>
</dbReference>
<keyword evidence="3" id="KW-1185">Reference proteome</keyword>
<dbReference type="GO" id="GO:0007052">
    <property type="term" value="P:mitotic spindle organization"/>
    <property type="evidence" value="ECO:0007669"/>
    <property type="project" value="TreeGrafter"/>
</dbReference>
<gene>
    <name evidence="4" type="primary">DLGAP5</name>
</gene>
<evidence type="ECO:0000256" key="1">
    <source>
        <dbReference type="ARBA" id="ARBA00008839"/>
    </source>
</evidence>
<dbReference type="GO" id="GO:0007059">
    <property type="term" value="P:chromosome segregation"/>
    <property type="evidence" value="ECO:0007669"/>
    <property type="project" value="TreeGrafter"/>
</dbReference>
<dbReference type="Proteomes" id="UP000515159">
    <property type="component" value="Chromosome 7"/>
</dbReference>
<dbReference type="PANTHER" id="PTHR12353">
    <property type="entry name" value="DISKS LARGE-ASSOCIATED PROTEIN DAP SAP90/PSD-95-ASSOCIATED PROTEIN"/>
    <property type="match status" value="1"/>
</dbReference>
<dbReference type="GO" id="GO:0051642">
    <property type="term" value="P:centrosome localization"/>
    <property type="evidence" value="ECO:0007669"/>
    <property type="project" value="TreeGrafter"/>
</dbReference>
<evidence type="ECO:0000256" key="2">
    <source>
        <dbReference type="SAM" id="MobiDB-lite"/>
    </source>
</evidence>
<dbReference type="GO" id="GO:0051382">
    <property type="term" value="P:kinetochore assembly"/>
    <property type="evidence" value="ECO:0007669"/>
    <property type="project" value="TreeGrafter"/>
</dbReference>
<dbReference type="GeneID" id="117363902"/>
<dbReference type="PANTHER" id="PTHR12353:SF1">
    <property type="entry name" value="DISKS LARGE-ASSOCIATED PROTEIN 5"/>
    <property type="match status" value="1"/>
</dbReference>
<dbReference type="AlphaFoldDB" id="A0A6P8RS78"/>
<organism evidence="3 4">
    <name type="scientific">Geotrypetes seraphini</name>
    <name type="common">Gaboon caecilian</name>
    <name type="synonym">Caecilia seraphini</name>
    <dbReference type="NCBI Taxonomy" id="260995"/>
    <lineage>
        <taxon>Eukaryota</taxon>
        <taxon>Metazoa</taxon>
        <taxon>Chordata</taxon>
        <taxon>Craniata</taxon>
        <taxon>Vertebrata</taxon>
        <taxon>Euteleostomi</taxon>
        <taxon>Amphibia</taxon>
        <taxon>Gymnophiona</taxon>
        <taxon>Geotrypetes</taxon>
    </lineage>
</organism>
<dbReference type="OrthoDB" id="10023951at2759"/>
<dbReference type="KEGG" id="gsh:117363902"/>
<dbReference type="GO" id="GO:0031616">
    <property type="term" value="C:spindle pole centrosome"/>
    <property type="evidence" value="ECO:0007669"/>
    <property type="project" value="TreeGrafter"/>
</dbReference>
<protein>
    <submittedName>
        <fullName evidence="4">Disks large-associated protein 5 isoform X1</fullName>
    </submittedName>
</protein>
<proteinExistence type="inferred from homology"/>
<reference evidence="4" key="1">
    <citation type="submission" date="2025-08" db="UniProtKB">
        <authorList>
            <consortium name="RefSeq"/>
        </authorList>
    </citation>
    <scope>IDENTIFICATION</scope>
</reference>
<name>A0A6P8RS78_GEOSA</name>
<dbReference type="InterPro" id="IPR005026">
    <property type="entry name" value="SAPAP"/>
</dbReference>
<feature type="region of interest" description="Disordered" evidence="2">
    <location>
        <begin position="262"/>
        <end position="288"/>
    </location>
</feature>
<dbReference type="Pfam" id="PF03359">
    <property type="entry name" value="GKAP"/>
    <property type="match status" value="1"/>
</dbReference>
<dbReference type="GO" id="GO:0023052">
    <property type="term" value="P:signaling"/>
    <property type="evidence" value="ECO:0007669"/>
    <property type="project" value="InterPro"/>
</dbReference>
<accession>A0A6P8RS78</accession>
<comment type="similarity">
    <text evidence="1">Belongs to the SAPAP family.</text>
</comment>
<dbReference type="GO" id="GO:0008017">
    <property type="term" value="F:microtubule binding"/>
    <property type="evidence" value="ECO:0007669"/>
    <property type="project" value="TreeGrafter"/>
</dbReference>
<sequence>MFGDLSVLYLLPLLGQRMDIKSQFVNRYKKDLSTEIFRAKIARRKSVTQKENRHKAFRKSRGLPLHDLNISPLKESDISQLEGTKALLSELEETKEKSFKTSVKQVVNQRLNLLQRFKEEKQLRKLKEQREKAKQSVFRCGLYKPDVPCFLPGPYTGQAKQREKQVPSAVARVTTRSMAKNPVEQAVKIFTRSQNSMTIAKTVTKGNGNLTVQSGHIPPTATRKEADKEKVFPTVTHTRTTRATTNAMTKQLPKVVGIQTQRRVISKDKQQKADTGKTENVQKPSHKPSENILISQISERLNDCKNLILSRQLQESVEEKRNSPVKDMTLLVDESRSSFAPPNFIFQPLNGLSSYKVKPMTPHRANAFLTPCYTWSPVKIANNPVEETTSPVKTQAASVFHFPPDKQIADLDNQELTLCGGSLPVPEKDCTTEIKTSIGERSRLPVSEMILKPSIEENKLIMSEELSHNVPYFRGIICSESKRLTSLCVEWEEKIELDIPEDAKALIRTTVGQTRLLMMERFKQFEGLVDDCEFKRGEKETTCTDLDGFWDMVSFQIDDVDKKFDNLIKLQKNNWQHNITQIKKAIKKKVVSMPISKSNQDDTGRAAAARNRLAAVKAAMKCKKQQQEEGTETAASETLKEVEKVVFEAGFFRIESPVKPAPGSSSKMRFSASFQNATPKSILKTLGRSKMVSFDAAEQAAKTENIGALQIPDELLSSARKVLFGNAVEQSATATGDEDCPMVEDAEFVTASNEINTSQESHFVPLEACGSYPILSDNVEAFDVKTSEYPTEGAEFTTDEIMQDVVMVSPQKTTDPPEAIFPLEILGNHETEILSTKLVSSSDVSSCDPLDFLKSTPKVSGVNHEIQLTKAGDLIVFSPFATLH</sequence>
<dbReference type="InParanoid" id="A0A6P8RS78"/>
<feature type="compositionally biased region" description="Basic and acidic residues" evidence="2">
    <location>
        <begin position="265"/>
        <end position="277"/>
    </location>
</feature>
<dbReference type="FunCoup" id="A0A6P8RS78">
    <property type="interactions" value="1090"/>
</dbReference>
<dbReference type="GO" id="GO:0005737">
    <property type="term" value="C:cytoplasm"/>
    <property type="evidence" value="ECO:0007669"/>
    <property type="project" value="TreeGrafter"/>
</dbReference>